<protein>
    <recommendedName>
        <fullName evidence="6">Large ribosomal subunit protein uL29m</fullName>
    </recommendedName>
    <alternativeName>
        <fullName evidence="7">54S ribosomal protein L4, mitochondrial</fullName>
    </alternativeName>
</protein>
<comment type="similarity">
    <text evidence="2">Belongs to the universal ribosomal protein uL29 family.</text>
</comment>
<dbReference type="Gene3D" id="6.10.330.20">
    <property type="match status" value="1"/>
</dbReference>
<comment type="subcellular location">
    <subcellularLocation>
        <location evidence="1">Mitochondrion</location>
    </subcellularLocation>
</comment>
<dbReference type="OrthoDB" id="270763at2759"/>
<keyword evidence="4" id="KW-0496">Mitochondrion</keyword>
<evidence type="ECO:0000256" key="5">
    <source>
        <dbReference type="ARBA" id="ARBA00023274"/>
    </source>
</evidence>
<evidence type="ECO:0000313" key="9">
    <source>
        <dbReference type="EMBL" id="KAF2795889.1"/>
    </source>
</evidence>
<evidence type="ECO:0000256" key="2">
    <source>
        <dbReference type="ARBA" id="ARBA00009254"/>
    </source>
</evidence>
<evidence type="ECO:0000256" key="3">
    <source>
        <dbReference type="ARBA" id="ARBA00022980"/>
    </source>
</evidence>
<accession>A0A6A6XHD5</accession>
<reference evidence="9" key="1">
    <citation type="journal article" date="2020" name="Stud. Mycol.">
        <title>101 Dothideomycetes genomes: a test case for predicting lifestyles and emergence of pathogens.</title>
        <authorList>
            <person name="Haridas S."/>
            <person name="Albert R."/>
            <person name="Binder M."/>
            <person name="Bloem J."/>
            <person name="Labutti K."/>
            <person name="Salamov A."/>
            <person name="Andreopoulos B."/>
            <person name="Baker S."/>
            <person name="Barry K."/>
            <person name="Bills G."/>
            <person name="Bluhm B."/>
            <person name="Cannon C."/>
            <person name="Castanera R."/>
            <person name="Culley D."/>
            <person name="Daum C."/>
            <person name="Ezra D."/>
            <person name="Gonzalez J."/>
            <person name="Henrissat B."/>
            <person name="Kuo A."/>
            <person name="Liang C."/>
            <person name="Lipzen A."/>
            <person name="Lutzoni F."/>
            <person name="Magnuson J."/>
            <person name="Mondo S."/>
            <person name="Nolan M."/>
            <person name="Ohm R."/>
            <person name="Pangilinan J."/>
            <person name="Park H.-J."/>
            <person name="Ramirez L."/>
            <person name="Alfaro M."/>
            <person name="Sun H."/>
            <person name="Tritt A."/>
            <person name="Yoshinaga Y."/>
            <person name="Zwiers L.-H."/>
            <person name="Turgeon B."/>
            <person name="Goodwin S."/>
            <person name="Spatafora J."/>
            <person name="Crous P."/>
            <person name="Grigoriev I."/>
        </authorList>
    </citation>
    <scope>NUCLEOTIDE SEQUENCE</scope>
    <source>
        <strain evidence="9">CBS 109.77</strain>
    </source>
</reference>
<dbReference type="EMBL" id="MU001845">
    <property type="protein sequence ID" value="KAF2795889.1"/>
    <property type="molecule type" value="Genomic_DNA"/>
</dbReference>
<dbReference type="GO" id="GO:0005762">
    <property type="term" value="C:mitochondrial large ribosomal subunit"/>
    <property type="evidence" value="ECO:0007669"/>
    <property type="project" value="TreeGrafter"/>
</dbReference>
<dbReference type="Proteomes" id="UP000799757">
    <property type="component" value="Unassembled WGS sequence"/>
</dbReference>
<dbReference type="GO" id="GO:0003735">
    <property type="term" value="F:structural constituent of ribosome"/>
    <property type="evidence" value="ECO:0007669"/>
    <property type="project" value="InterPro"/>
</dbReference>
<dbReference type="PANTHER" id="PTHR21183">
    <property type="entry name" value="RIBOSOMAL PROTEIN L47, MITOCHONDRIAL-RELATED"/>
    <property type="match status" value="1"/>
</dbReference>
<keyword evidence="3" id="KW-0689">Ribosomal protein</keyword>
<dbReference type="AlphaFoldDB" id="A0A6A6XHD5"/>
<dbReference type="GO" id="GO:0032543">
    <property type="term" value="P:mitochondrial translation"/>
    <property type="evidence" value="ECO:0007669"/>
    <property type="project" value="TreeGrafter"/>
</dbReference>
<dbReference type="InterPro" id="IPR010729">
    <property type="entry name" value="Ribosomal_uL29_mit"/>
</dbReference>
<keyword evidence="10" id="KW-1185">Reference proteome</keyword>
<dbReference type="PANTHER" id="PTHR21183:SF18">
    <property type="entry name" value="LARGE RIBOSOMAL SUBUNIT PROTEIN UL29M"/>
    <property type="match status" value="1"/>
</dbReference>
<feature type="region of interest" description="Disordered" evidence="8">
    <location>
        <begin position="244"/>
        <end position="279"/>
    </location>
</feature>
<evidence type="ECO:0000256" key="1">
    <source>
        <dbReference type="ARBA" id="ARBA00004173"/>
    </source>
</evidence>
<evidence type="ECO:0000256" key="7">
    <source>
        <dbReference type="ARBA" id="ARBA00035399"/>
    </source>
</evidence>
<name>A0A6A6XHD5_9PLEO</name>
<organism evidence="9 10">
    <name type="scientific">Melanomma pulvis-pyrius CBS 109.77</name>
    <dbReference type="NCBI Taxonomy" id="1314802"/>
    <lineage>
        <taxon>Eukaryota</taxon>
        <taxon>Fungi</taxon>
        <taxon>Dikarya</taxon>
        <taxon>Ascomycota</taxon>
        <taxon>Pezizomycotina</taxon>
        <taxon>Dothideomycetes</taxon>
        <taxon>Pleosporomycetidae</taxon>
        <taxon>Pleosporales</taxon>
        <taxon>Melanommataceae</taxon>
        <taxon>Melanomma</taxon>
    </lineage>
</organism>
<keyword evidence="5" id="KW-0687">Ribonucleoprotein</keyword>
<proteinExistence type="inferred from homology"/>
<feature type="compositionally biased region" description="Basic and acidic residues" evidence="8">
    <location>
        <begin position="244"/>
        <end position="257"/>
    </location>
</feature>
<sequence>MPAIPLSRVLRPHRPSTQAEYVFSFLVPSVQHSRTASRSPVACFSTSPALWKRDNNKNRGLSVLRHTGLRPRQTLSVKKNKDFDLPKPVAVEAKVQGDEDHGLWDFFPDDKRLLRTPAEESQHGKPWTVLDLESYMEKQQRNWDDLHSMWWACVKERNRLATEKLERARVEAGYGDHENQVRDETVQKTMKAILDLMEKRKNRKFEAVVDEYLDDPYSDIPAAEELQLEEEVQPEVRKDAQILDVRTEKPQRTKELPESAFFNTPENPPTLKEKMTDKAKKVLWNK</sequence>
<evidence type="ECO:0000313" key="10">
    <source>
        <dbReference type="Proteomes" id="UP000799757"/>
    </source>
</evidence>
<evidence type="ECO:0000256" key="6">
    <source>
        <dbReference type="ARBA" id="ARBA00035289"/>
    </source>
</evidence>
<dbReference type="Pfam" id="PF06984">
    <property type="entry name" value="MRP-L47"/>
    <property type="match status" value="1"/>
</dbReference>
<evidence type="ECO:0000256" key="4">
    <source>
        <dbReference type="ARBA" id="ARBA00023128"/>
    </source>
</evidence>
<gene>
    <name evidence="9" type="ORF">K505DRAFT_323736</name>
</gene>
<evidence type="ECO:0000256" key="8">
    <source>
        <dbReference type="SAM" id="MobiDB-lite"/>
    </source>
</evidence>
<dbReference type="InterPro" id="IPR038340">
    <property type="entry name" value="MRP-L47_sf"/>
</dbReference>